<evidence type="ECO:0000313" key="1">
    <source>
        <dbReference type="EMBL" id="MBB4738662.1"/>
    </source>
</evidence>
<keyword evidence="2" id="KW-1185">Reference proteome</keyword>
<accession>A0A7W7M6A5</accession>
<evidence type="ECO:0000313" key="2">
    <source>
        <dbReference type="Proteomes" id="UP000546162"/>
    </source>
</evidence>
<dbReference type="AlphaFoldDB" id="A0A7W7M6A5"/>
<comment type="caution">
    <text evidence="1">The sequence shown here is derived from an EMBL/GenBank/DDBJ whole genome shotgun (WGS) entry which is preliminary data.</text>
</comment>
<name>A0A7W7M6A5_9ACTN</name>
<organism evidence="1 2">
    <name type="scientific">Actinoplanes octamycinicus</name>
    <dbReference type="NCBI Taxonomy" id="135948"/>
    <lineage>
        <taxon>Bacteria</taxon>
        <taxon>Bacillati</taxon>
        <taxon>Actinomycetota</taxon>
        <taxon>Actinomycetes</taxon>
        <taxon>Micromonosporales</taxon>
        <taxon>Micromonosporaceae</taxon>
        <taxon>Actinoplanes</taxon>
    </lineage>
</organism>
<reference evidence="1 2" key="1">
    <citation type="submission" date="2020-08" db="EMBL/GenBank/DDBJ databases">
        <title>Sequencing the genomes of 1000 actinobacteria strains.</title>
        <authorList>
            <person name="Klenk H.-P."/>
        </authorList>
    </citation>
    <scope>NUCLEOTIDE SEQUENCE [LARGE SCALE GENOMIC DNA]</scope>
    <source>
        <strain evidence="1 2">DSM 45809</strain>
    </source>
</reference>
<gene>
    <name evidence="1" type="ORF">BJY16_002121</name>
</gene>
<sequence>MRVISRRSGDDVQVFDEALEPLRIFPLPPDVWTWSVSSTRDALVYATDDAVVRIGPDGAERWRFELGPRGEHAGSFLLDAVFSADDTLVWVYAPQTEAGRGDEDEWIVLDAATGEPRRRFPLETAGQGGGQHALRDGRMLLDVGEGQDGARVFLAAPDGEPHEFDWYDRVPIGVAPDESQLMTIDHGQDDVAFHDFPGGEVRFRLAAEEFGADSIEFGGGYLDDETAIVVVATGDEEWRHFRVGTRTGEILGDLGIVTMEPDDLEPLGDGTYVITDTDGTLRRM</sequence>
<evidence type="ECO:0008006" key="3">
    <source>
        <dbReference type="Google" id="ProtNLM"/>
    </source>
</evidence>
<dbReference type="SUPFAM" id="SSF63829">
    <property type="entry name" value="Calcium-dependent phosphotriesterase"/>
    <property type="match status" value="1"/>
</dbReference>
<dbReference type="EMBL" id="JACHNB010000001">
    <property type="protein sequence ID" value="MBB4738662.1"/>
    <property type="molecule type" value="Genomic_DNA"/>
</dbReference>
<proteinExistence type="predicted"/>
<dbReference type="Gene3D" id="2.130.10.10">
    <property type="entry name" value="YVTN repeat-like/Quinoprotein amine dehydrogenase"/>
    <property type="match status" value="1"/>
</dbReference>
<dbReference type="RefSeq" id="WP_185039197.1">
    <property type="nucleotide sequence ID" value="NZ_BAABFG010000005.1"/>
</dbReference>
<dbReference type="Proteomes" id="UP000546162">
    <property type="component" value="Unassembled WGS sequence"/>
</dbReference>
<protein>
    <recommendedName>
        <fullName evidence="3">WD40 repeat protein</fullName>
    </recommendedName>
</protein>
<dbReference type="InterPro" id="IPR015943">
    <property type="entry name" value="WD40/YVTN_repeat-like_dom_sf"/>
</dbReference>